<feature type="domain" description="ABC transmembrane type-1" evidence="14">
    <location>
        <begin position="66"/>
        <end position="389"/>
    </location>
</feature>
<dbReference type="PANTHER" id="PTHR43394">
    <property type="entry name" value="ATP-DEPENDENT PERMEASE MDL1, MITOCHONDRIAL"/>
    <property type="match status" value="1"/>
</dbReference>
<comment type="similarity">
    <text evidence="9">Belongs to the ABC transporter superfamily. Lipid exporter (TC 3.A.1.106) family.</text>
</comment>
<dbReference type="SUPFAM" id="SSF52540">
    <property type="entry name" value="P-loop containing nucleoside triphosphate hydrolases"/>
    <property type="match status" value="1"/>
</dbReference>
<dbReference type="InterPro" id="IPR011527">
    <property type="entry name" value="ABC1_TM_dom"/>
</dbReference>
<evidence type="ECO:0000313" key="16">
    <source>
        <dbReference type="Proteomes" id="UP000032254"/>
    </source>
</evidence>
<dbReference type="Proteomes" id="UP000032254">
    <property type="component" value="Unassembled WGS sequence"/>
</dbReference>
<keyword evidence="3 12" id="KW-0812">Transmembrane</keyword>
<evidence type="ECO:0000256" key="6">
    <source>
        <dbReference type="ARBA" id="ARBA00022989"/>
    </source>
</evidence>
<name>A0A0D0X6Q9_9ACTN</name>
<dbReference type="InterPro" id="IPR027417">
    <property type="entry name" value="P-loop_NTPase"/>
</dbReference>
<dbReference type="GO" id="GO:0015421">
    <property type="term" value="F:ABC-type oligopeptide transporter activity"/>
    <property type="evidence" value="ECO:0007669"/>
    <property type="project" value="TreeGrafter"/>
</dbReference>
<feature type="transmembrane region" description="Helical" evidence="12">
    <location>
        <begin position="248"/>
        <end position="265"/>
    </location>
</feature>
<feature type="transmembrane region" description="Helical" evidence="12">
    <location>
        <begin position="325"/>
        <end position="351"/>
    </location>
</feature>
<dbReference type="Pfam" id="PF00664">
    <property type="entry name" value="ABC_membrane"/>
    <property type="match status" value="1"/>
</dbReference>
<dbReference type="InterPro" id="IPR039421">
    <property type="entry name" value="Type_1_exporter"/>
</dbReference>
<keyword evidence="2" id="KW-0813">Transport</keyword>
<dbReference type="PATRIC" id="fig|47853.6.peg.1318"/>
<evidence type="ECO:0000256" key="7">
    <source>
        <dbReference type="ARBA" id="ARBA00023136"/>
    </source>
</evidence>
<comment type="caution">
    <text evidence="15">The sequence shown here is derived from an EMBL/GenBank/DDBJ whole genome shotgun (WGS) entry which is preliminary data.</text>
</comment>
<dbReference type="SMART" id="SM00382">
    <property type="entry name" value="AAA"/>
    <property type="match status" value="1"/>
</dbReference>
<evidence type="ECO:0000256" key="4">
    <source>
        <dbReference type="ARBA" id="ARBA00022741"/>
    </source>
</evidence>
<evidence type="ECO:0000256" key="8">
    <source>
        <dbReference type="ARBA" id="ARBA00055053"/>
    </source>
</evidence>
<organism evidence="15 16">
    <name type="scientific">Micromonospora haikouensis</name>
    <dbReference type="NCBI Taxonomy" id="686309"/>
    <lineage>
        <taxon>Bacteria</taxon>
        <taxon>Bacillati</taxon>
        <taxon>Actinomycetota</taxon>
        <taxon>Actinomycetes</taxon>
        <taxon>Micromonosporales</taxon>
        <taxon>Micromonosporaceae</taxon>
        <taxon>Micromonospora</taxon>
    </lineage>
</organism>
<feature type="transmembrane region" description="Helical" evidence="12">
    <location>
        <begin position="146"/>
        <end position="168"/>
    </location>
</feature>
<dbReference type="InterPro" id="IPR036640">
    <property type="entry name" value="ABC1_TM_sf"/>
</dbReference>
<keyword evidence="16" id="KW-1185">Reference proteome</keyword>
<evidence type="ECO:0000256" key="11">
    <source>
        <dbReference type="SAM" id="MobiDB-lite"/>
    </source>
</evidence>
<evidence type="ECO:0000256" key="3">
    <source>
        <dbReference type="ARBA" id="ARBA00022692"/>
    </source>
</evidence>
<dbReference type="PROSITE" id="PS50929">
    <property type="entry name" value="ABC_TM1F"/>
    <property type="match status" value="1"/>
</dbReference>
<dbReference type="Gene3D" id="1.20.1560.10">
    <property type="entry name" value="ABC transporter type 1, transmembrane domain"/>
    <property type="match status" value="1"/>
</dbReference>
<comment type="subcellular location">
    <subcellularLocation>
        <location evidence="1">Cell membrane</location>
        <topology evidence="1">Multi-pass membrane protein</topology>
    </subcellularLocation>
</comment>
<evidence type="ECO:0000256" key="9">
    <source>
        <dbReference type="ARBA" id="ARBA00061644"/>
    </source>
</evidence>
<keyword evidence="5 15" id="KW-0067">ATP-binding</keyword>
<dbReference type="InterPro" id="IPR017871">
    <property type="entry name" value="ABC_transporter-like_CS"/>
</dbReference>
<dbReference type="CDD" id="cd18547">
    <property type="entry name" value="ABC_6TM_Tm288_like"/>
    <property type="match status" value="1"/>
</dbReference>
<evidence type="ECO:0000256" key="12">
    <source>
        <dbReference type="SAM" id="Phobius"/>
    </source>
</evidence>
<dbReference type="CDD" id="cd03254">
    <property type="entry name" value="ABCC_Glucan_exporter_like"/>
    <property type="match status" value="1"/>
</dbReference>
<keyword evidence="6 12" id="KW-1133">Transmembrane helix</keyword>
<dbReference type="InterPro" id="IPR003593">
    <property type="entry name" value="AAA+_ATPase"/>
</dbReference>
<evidence type="ECO:0000256" key="2">
    <source>
        <dbReference type="ARBA" id="ARBA00022448"/>
    </source>
</evidence>
<dbReference type="GO" id="GO:0016887">
    <property type="term" value="F:ATP hydrolysis activity"/>
    <property type="evidence" value="ECO:0007669"/>
    <property type="project" value="InterPro"/>
</dbReference>
<dbReference type="InterPro" id="IPR003439">
    <property type="entry name" value="ABC_transporter-like_ATP-bd"/>
</dbReference>
<feature type="transmembrane region" description="Helical" evidence="12">
    <location>
        <begin position="63"/>
        <end position="82"/>
    </location>
</feature>
<dbReference type="GeneID" id="301303737"/>
<proteinExistence type="inferred from homology"/>
<dbReference type="Pfam" id="PF00005">
    <property type="entry name" value="ABC_tran"/>
    <property type="match status" value="1"/>
</dbReference>
<feature type="domain" description="ABC transporter" evidence="13">
    <location>
        <begin position="423"/>
        <end position="657"/>
    </location>
</feature>
<evidence type="ECO:0000256" key="5">
    <source>
        <dbReference type="ARBA" id="ARBA00022840"/>
    </source>
</evidence>
<comment type="function">
    <text evidence="8">ABC transporter involved in fatty acid import. Transmembrane domains (TMD) form a pore in the membrane and the ATP-binding domain (NBD) is responsible for energy generation.</text>
</comment>
<evidence type="ECO:0000259" key="14">
    <source>
        <dbReference type="PROSITE" id="PS50929"/>
    </source>
</evidence>
<accession>A0A0D0X6Q9</accession>
<sequence length="679" mass="73423">MTAVPDQRPVGAAKAEPATPKRLPPGGQRGGPPWMGAGMPAEKSMNFGPSARRLLRRLRPHRLQLIVIVTLALVSVGFSVYGPKVLGHATDLIFSGVIGRQLPAGTTAEQAVAAARAAGNDNFADMLARMDVVPGVGIDFTALGRVLLFALALYLAASVLMWWQGWLLNGVVQRTVLRLRADVEDKLNRLPLPYFDRQPRGELLSRVTNDIDNISQTLQQTLSQLLTSLLTVVGVLAMMFWISPLLALVALVAVPLSVVVTGAIAKRSQQRFIAQWTHTGELNGQIEEAFTGHELVKVFGRQREVEAAFTAKNDELFRASFGAQFISGIIMPAMMFIGNLSYVAIAVVGGLRVASGTMSLGDVQAFIQYSRQFTQPLAQVASMANLLQSGVASAERVFAVLDAEEQSPDPAVPARVADPHGRVEFDRVSFRYEPDKPLITDLSLVAEPGHTVAIVGPTGAGKTTLVNLVMRFYELDAGRITLDGVDITTLRRDDLRGRIGMVLQDTWLFGGTIRDNIAYGRPGASEAEIVAAARATFVDRFVRSLPDGYDTVIDSEGSNVSAGEKQLITIARAFLAEPSLLILDEATSSVDTRTEVLLQRAMAALRSDRTSFVIAHRLSTIRDADLILMMENGRIVEQGTHEQLLAARGAYHRLYQAQFSQPDPVAVGDPGPRPAPVQG</sequence>
<dbReference type="GO" id="GO:0005886">
    <property type="term" value="C:plasma membrane"/>
    <property type="evidence" value="ECO:0007669"/>
    <property type="project" value="UniProtKB-SubCell"/>
</dbReference>
<dbReference type="RefSeq" id="WP_043961861.1">
    <property type="nucleotide sequence ID" value="NZ_JBEZEP010000004.1"/>
</dbReference>
<protein>
    <recommendedName>
        <fullName evidence="10">Fatty acid ABC transporter ATP-binding/permease protein</fullName>
    </recommendedName>
</protein>
<dbReference type="PROSITE" id="PS00211">
    <property type="entry name" value="ABC_TRANSPORTER_1"/>
    <property type="match status" value="1"/>
</dbReference>
<dbReference type="OrthoDB" id="9806127at2"/>
<dbReference type="Gene3D" id="3.40.50.300">
    <property type="entry name" value="P-loop containing nucleotide triphosphate hydrolases"/>
    <property type="match status" value="1"/>
</dbReference>
<dbReference type="PROSITE" id="PS50893">
    <property type="entry name" value="ABC_TRANSPORTER_2"/>
    <property type="match status" value="1"/>
</dbReference>
<dbReference type="SUPFAM" id="SSF90123">
    <property type="entry name" value="ABC transporter transmembrane region"/>
    <property type="match status" value="1"/>
</dbReference>
<feature type="transmembrane region" description="Helical" evidence="12">
    <location>
        <begin position="225"/>
        <end position="242"/>
    </location>
</feature>
<evidence type="ECO:0000259" key="13">
    <source>
        <dbReference type="PROSITE" id="PS50893"/>
    </source>
</evidence>
<evidence type="ECO:0000256" key="1">
    <source>
        <dbReference type="ARBA" id="ARBA00004651"/>
    </source>
</evidence>
<evidence type="ECO:0000256" key="10">
    <source>
        <dbReference type="ARBA" id="ARBA00071747"/>
    </source>
</evidence>
<evidence type="ECO:0000313" key="15">
    <source>
        <dbReference type="EMBL" id="KIR65095.1"/>
    </source>
</evidence>
<keyword evidence="4" id="KW-0547">Nucleotide-binding</keyword>
<reference evidence="15 16" key="1">
    <citation type="submission" date="2015-01" db="EMBL/GenBank/DDBJ databases">
        <title>Sequencing and annotation of Micromonospora carbonacea strain JXNU-1 genome.</title>
        <authorList>
            <person name="Long Z."/>
            <person name="Huang Y."/>
            <person name="Jiang Y."/>
        </authorList>
    </citation>
    <scope>NUCLEOTIDE SEQUENCE [LARGE SCALE GENOMIC DNA]</scope>
    <source>
        <strain evidence="15 16">JXNU-1</strain>
    </source>
</reference>
<keyword evidence="7 12" id="KW-0472">Membrane</keyword>
<dbReference type="PANTHER" id="PTHR43394:SF1">
    <property type="entry name" value="ATP-BINDING CASSETTE SUB-FAMILY B MEMBER 10, MITOCHONDRIAL"/>
    <property type="match status" value="1"/>
</dbReference>
<dbReference type="EMBL" id="JXSX01000001">
    <property type="protein sequence ID" value="KIR65095.1"/>
    <property type="molecule type" value="Genomic_DNA"/>
</dbReference>
<dbReference type="GO" id="GO:0005524">
    <property type="term" value="F:ATP binding"/>
    <property type="evidence" value="ECO:0007669"/>
    <property type="project" value="UniProtKB-KW"/>
</dbReference>
<gene>
    <name evidence="15" type="ORF">TK50_06180</name>
</gene>
<dbReference type="AlphaFoldDB" id="A0A0D0X6Q9"/>
<dbReference type="FunFam" id="3.40.50.300:FF:000287">
    <property type="entry name" value="Multidrug ABC transporter ATP-binding protein"/>
    <property type="match status" value="1"/>
</dbReference>
<feature type="region of interest" description="Disordered" evidence="11">
    <location>
        <begin position="1"/>
        <end position="38"/>
    </location>
</feature>